<protein>
    <submittedName>
        <fullName evidence="2">Uncharacterized protein</fullName>
    </submittedName>
</protein>
<proteinExistence type="predicted"/>
<dbReference type="EMBL" id="CP010028">
    <property type="protein sequence ID" value="AIZ44594.1"/>
    <property type="molecule type" value="Genomic_DNA"/>
</dbReference>
<name>A0A0A7KH86_9DEIO</name>
<dbReference type="HOGENOM" id="CLU_1793331_0_0_0"/>
<dbReference type="AlphaFoldDB" id="A0A0A7KH86"/>
<evidence type="ECO:0000313" key="2">
    <source>
        <dbReference type="EMBL" id="AIZ44594.1"/>
    </source>
</evidence>
<sequence length="144" mass="16416">MQPEEAIKALSADQSKRSTQYEEAKEMWGRLLERIQASPLGEAFQVTGTVEKQDRCTLIGCVPCEIEVKTNQDDITIYPELARKRNGKWVLARSDHPKDKVIFEDEEELDALIIEYIVFTSKEKTDELLGGDDEYGCDAEDNDE</sequence>
<dbReference type="Proteomes" id="UP000030634">
    <property type="component" value="Chromosome"/>
</dbReference>
<organism evidence="2 3">
    <name type="scientific">Deinococcus radiopugnans</name>
    <dbReference type="NCBI Taxonomy" id="57497"/>
    <lineage>
        <taxon>Bacteria</taxon>
        <taxon>Thermotogati</taxon>
        <taxon>Deinococcota</taxon>
        <taxon>Deinococci</taxon>
        <taxon>Deinococcales</taxon>
        <taxon>Deinococcaceae</taxon>
        <taxon>Deinococcus</taxon>
    </lineage>
</organism>
<gene>
    <name evidence="2" type="ORF">QR90_05045</name>
</gene>
<reference evidence="3" key="1">
    <citation type="submission" date="2014-11" db="EMBL/GenBank/DDBJ databases">
        <title>Hymenobacter sp. DG25B genome submission.</title>
        <authorList>
            <person name="Jung H.-Y."/>
            <person name="Kim M.K."/>
            <person name="Srinivasan S."/>
            <person name="Lim S."/>
        </authorList>
    </citation>
    <scope>NUCLEOTIDE SEQUENCE [LARGE SCALE GENOMIC DNA]</scope>
    <source>
        <strain evidence="3">DY59</strain>
    </source>
</reference>
<dbReference type="KEGG" id="dsw:QR90_05045"/>
<evidence type="ECO:0000313" key="3">
    <source>
        <dbReference type="Proteomes" id="UP000030634"/>
    </source>
</evidence>
<dbReference type="RefSeq" id="WP_039682715.1">
    <property type="nucleotide sequence ID" value="NZ_CP010028.1"/>
</dbReference>
<accession>A0A0A7KH86</accession>
<evidence type="ECO:0000256" key="1">
    <source>
        <dbReference type="SAM" id="MobiDB-lite"/>
    </source>
</evidence>
<feature type="region of interest" description="Disordered" evidence="1">
    <location>
        <begin position="1"/>
        <end position="21"/>
    </location>
</feature>